<sequence>MTMCYDIDISYIYAPEVFDDPAKGALLRRNGMQPHSRANYVAKFRDPRTARALAEAPEAVRAYFQDCGFAFVASGVSLPSGSIDYTFGNHLKDVAVRMQENLSVYDISEVPLNGLDIAACIKAIEGVRMVDPTALRSGHGFWLNLMRPTLALPALALGVVVTLHTFGGTQDPSTSSSLIDADVTRLMPAGR</sequence>
<protein>
    <submittedName>
        <fullName evidence="1">Uncharacterized protein</fullName>
    </submittedName>
</protein>
<gene>
    <name evidence="1" type="ORF">JQV55_10445</name>
</gene>
<name>A0AAE3B692_9RHOB</name>
<keyword evidence="2" id="KW-1185">Reference proteome</keyword>
<reference evidence="1 2" key="1">
    <citation type="submission" date="2021-01" db="EMBL/GenBank/DDBJ databases">
        <title>Diatom-associated Roseobacters Show Island Model of Population Structure.</title>
        <authorList>
            <person name="Qu L."/>
            <person name="Feng X."/>
            <person name="Chen Y."/>
            <person name="Li L."/>
            <person name="Wang X."/>
            <person name="Hu Z."/>
            <person name="Wang H."/>
            <person name="Luo H."/>
        </authorList>
    </citation>
    <scope>NUCLEOTIDE SEQUENCE [LARGE SCALE GENOMIC DNA]</scope>
    <source>
        <strain evidence="1 2">TR60-84</strain>
    </source>
</reference>
<evidence type="ECO:0000313" key="2">
    <source>
        <dbReference type="Proteomes" id="UP000732193"/>
    </source>
</evidence>
<proteinExistence type="predicted"/>
<dbReference type="RefSeq" id="WP_203242217.1">
    <property type="nucleotide sequence ID" value="NZ_JAFBRH010000002.1"/>
</dbReference>
<dbReference type="EMBL" id="JAFBRM010000002">
    <property type="protein sequence ID" value="MBM1713983.1"/>
    <property type="molecule type" value="Genomic_DNA"/>
</dbReference>
<accession>A0AAE3B692</accession>
<evidence type="ECO:0000313" key="1">
    <source>
        <dbReference type="EMBL" id="MBM1713983.1"/>
    </source>
</evidence>
<comment type="caution">
    <text evidence="1">The sequence shown here is derived from an EMBL/GenBank/DDBJ whole genome shotgun (WGS) entry which is preliminary data.</text>
</comment>
<dbReference type="Proteomes" id="UP000732193">
    <property type="component" value="Unassembled WGS sequence"/>
</dbReference>
<dbReference type="AlphaFoldDB" id="A0AAE3B692"/>
<organism evidence="1 2">
    <name type="scientific">Sulfitobacter geojensis</name>
    <dbReference type="NCBI Taxonomy" id="1342299"/>
    <lineage>
        <taxon>Bacteria</taxon>
        <taxon>Pseudomonadati</taxon>
        <taxon>Pseudomonadota</taxon>
        <taxon>Alphaproteobacteria</taxon>
        <taxon>Rhodobacterales</taxon>
        <taxon>Roseobacteraceae</taxon>
        <taxon>Sulfitobacter</taxon>
    </lineage>
</organism>